<feature type="domain" description="Carrier" evidence="3">
    <location>
        <begin position="1"/>
        <end position="74"/>
    </location>
</feature>
<evidence type="ECO:0000313" key="4">
    <source>
        <dbReference type="EMBL" id="AJK69362.1"/>
    </source>
</evidence>
<dbReference type="SUPFAM" id="SSF47336">
    <property type="entry name" value="ACP-like"/>
    <property type="match status" value="1"/>
</dbReference>
<dbReference type="EMBL" id="CP007790">
    <property type="protein sequence ID" value="AJK69362.1"/>
    <property type="molecule type" value="Genomic_DNA"/>
</dbReference>
<dbReference type="GO" id="GO:0031177">
    <property type="term" value="F:phosphopantetheine binding"/>
    <property type="evidence" value="ECO:0007669"/>
    <property type="project" value="InterPro"/>
</dbReference>
<dbReference type="Proteomes" id="UP000031928">
    <property type="component" value="Chromosome"/>
</dbReference>
<dbReference type="InterPro" id="IPR020806">
    <property type="entry name" value="PKS_PP-bd"/>
</dbReference>
<evidence type="ECO:0000256" key="2">
    <source>
        <dbReference type="ARBA" id="ARBA00022553"/>
    </source>
</evidence>
<proteinExistence type="predicted"/>
<dbReference type="SMART" id="SM00823">
    <property type="entry name" value="PKS_PP"/>
    <property type="match status" value="1"/>
</dbReference>
<dbReference type="AlphaFoldDB" id="A0A0B6THG2"/>
<name>A0A0B6THG2_9CORY</name>
<dbReference type="InterPro" id="IPR036736">
    <property type="entry name" value="ACP-like_sf"/>
</dbReference>
<dbReference type="RefSeq" id="WP_042621836.1">
    <property type="nucleotide sequence ID" value="NZ_CP007790.1"/>
</dbReference>
<accession>A0A0B6THG2</accession>
<keyword evidence="5" id="KW-1185">Reference proteome</keyword>
<keyword evidence="2" id="KW-0597">Phosphoprotein</keyword>
<keyword evidence="1" id="KW-0596">Phosphopantetheine</keyword>
<dbReference type="PROSITE" id="PS50075">
    <property type="entry name" value="CARRIER"/>
    <property type="match status" value="1"/>
</dbReference>
<organism evidence="4 5">
    <name type="scientific">Corynebacterium marinum DSM 44953</name>
    <dbReference type="NCBI Taxonomy" id="1224162"/>
    <lineage>
        <taxon>Bacteria</taxon>
        <taxon>Bacillati</taxon>
        <taxon>Actinomycetota</taxon>
        <taxon>Actinomycetes</taxon>
        <taxon>Mycobacteriales</taxon>
        <taxon>Corynebacteriaceae</taxon>
        <taxon>Corynebacterium</taxon>
    </lineage>
</organism>
<dbReference type="KEGG" id="cmq:B840_08825"/>
<protein>
    <recommendedName>
        <fullName evidence="3">Carrier domain-containing protein</fullName>
    </recommendedName>
</protein>
<dbReference type="STRING" id="1224162.B840_08825"/>
<dbReference type="InterPro" id="IPR009081">
    <property type="entry name" value="PP-bd_ACP"/>
</dbReference>
<dbReference type="OrthoDB" id="4409886at2"/>
<reference evidence="4 5" key="1">
    <citation type="submission" date="2014-05" db="EMBL/GenBank/DDBJ databases">
        <title>Complete genome sequence of Corynebacterium marinum DSM 44953.</title>
        <authorList>
            <person name="Schaffert L."/>
            <person name="Albersmeier A."/>
            <person name="Kalinowski J."/>
            <person name="Ruckert C."/>
        </authorList>
    </citation>
    <scope>NUCLEOTIDE SEQUENCE [LARGE SCALE GENOMIC DNA]</scope>
    <source>
        <strain evidence="4 5">DSM 44953</strain>
    </source>
</reference>
<evidence type="ECO:0000259" key="3">
    <source>
        <dbReference type="PROSITE" id="PS50075"/>
    </source>
</evidence>
<dbReference type="Pfam" id="PF00550">
    <property type="entry name" value="PP-binding"/>
    <property type="match status" value="1"/>
</dbReference>
<evidence type="ECO:0000256" key="1">
    <source>
        <dbReference type="ARBA" id="ARBA00022450"/>
    </source>
</evidence>
<dbReference type="Gene3D" id="1.10.1200.10">
    <property type="entry name" value="ACP-like"/>
    <property type="match status" value="1"/>
</dbReference>
<gene>
    <name evidence="4" type="ORF">B840_08825</name>
</gene>
<evidence type="ECO:0000313" key="5">
    <source>
        <dbReference type="Proteomes" id="UP000031928"/>
    </source>
</evidence>
<sequence>MISPELASIIEEASGLEAEALTPDAKLRELGITSLSMIEIAVRAEDAFGVRLYDDVVYNLQTVGDLAAHIEAETDSPDGA</sequence>
<dbReference type="HOGENOM" id="CLU_108696_5_6_11"/>